<dbReference type="EMBL" id="CAJVPV010051132">
    <property type="protein sequence ID" value="CAG8778876.1"/>
    <property type="molecule type" value="Genomic_DNA"/>
</dbReference>
<name>A0A9N9JGZ9_9GLOM</name>
<keyword evidence="2" id="KW-1185">Reference proteome</keyword>
<evidence type="ECO:0000313" key="1">
    <source>
        <dbReference type="EMBL" id="CAG8778876.1"/>
    </source>
</evidence>
<accession>A0A9N9JGZ9</accession>
<proteinExistence type="predicted"/>
<dbReference type="AlphaFoldDB" id="A0A9N9JGZ9"/>
<organism evidence="1 2">
    <name type="scientific">Acaulospora morrowiae</name>
    <dbReference type="NCBI Taxonomy" id="94023"/>
    <lineage>
        <taxon>Eukaryota</taxon>
        <taxon>Fungi</taxon>
        <taxon>Fungi incertae sedis</taxon>
        <taxon>Mucoromycota</taxon>
        <taxon>Glomeromycotina</taxon>
        <taxon>Glomeromycetes</taxon>
        <taxon>Diversisporales</taxon>
        <taxon>Acaulosporaceae</taxon>
        <taxon>Acaulospora</taxon>
    </lineage>
</organism>
<comment type="caution">
    <text evidence="1">The sequence shown here is derived from an EMBL/GenBank/DDBJ whole genome shotgun (WGS) entry which is preliminary data.</text>
</comment>
<protein>
    <submittedName>
        <fullName evidence="1">8431_t:CDS:1</fullName>
    </submittedName>
</protein>
<sequence>NMSSSERICGEVFLLIARHLQLKEKSMDSPTLESTRPRRPLVLFDLSSFRFGEVDFKMNYHDIEKPL</sequence>
<evidence type="ECO:0000313" key="2">
    <source>
        <dbReference type="Proteomes" id="UP000789342"/>
    </source>
</evidence>
<dbReference type="Proteomes" id="UP000789342">
    <property type="component" value="Unassembled WGS sequence"/>
</dbReference>
<gene>
    <name evidence="1" type="ORF">AMORRO_LOCUS17148</name>
</gene>
<feature type="non-terminal residue" evidence="1">
    <location>
        <position position="1"/>
    </location>
</feature>
<reference evidence="1" key="1">
    <citation type="submission" date="2021-06" db="EMBL/GenBank/DDBJ databases">
        <authorList>
            <person name="Kallberg Y."/>
            <person name="Tangrot J."/>
            <person name="Rosling A."/>
        </authorList>
    </citation>
    <scope>NUCLEOTIDE SEQUENCE</scope>
    <source>
        <strain evidence="1">CL551</strain>
    </source>
</reference>